<dbReference type="Proteomes" id="UP000786811">
    <property type="component" value="Unassembled WGS sequence"/>
</dbReference>
<keyword evidence="2" id="KW-1185">Reference proteome</keyword>
<gene>
    <name evidence="1" type="ORF">HICCMSTLAB_LOCUS5291</name>
</gene>
<comment type="caution">
    <text evidence="1">The sequence shown here is derived from an EMBL/GenBank/DDBJ whole genome shotgun (WGS) entry which is preliminary data.</text>
</comment>
<dbReference type="EMBL" id="CAJNRD030001119">
    <property type="protein sequence ID" value="CAG5089573.1"/>
    <property type="molecule type" value="Genomic_DNA"/>
</dbReference>
<organism evidence="1 2">
    <name type="scientific">Cotesia congregata</name>
    <name type="common">Parasitoid wasp</name>
    <name type="synonym">Apanteles congregatus</name>
    <dbReference type="NCBI Taxonomy" id="51543"/>
    <lineage>
        <taxon>Eukaryota</taxon>
        <taxon>Metazoa</taxon>
        <taxon>Ecdysozoa</taxon>
        <taxon>Arthropoda</taxon>
        <taxon>Hexapoda</taxon>
        <taxon>Insecta</taxon>
        <taxon>Pterygota</taxon>
        <taxon>Neoptera</taxon>
        <taxon>Endopterygota</taxon>
        <taxon>Hymenoptera</taxon>
        <taxon>Apocrita</taxon>
        <taxon>Ichneumonoidea</taxon>
        <taxon>Braconidae</taxon>
        <taxon>Microgastrinae</taxon>
        <taxon>Cotesia</taxon>
    </lineage>
</organism>
<proteinExistence type="predicted"/>
<protein>
    <submittedName>
        <fullName evidence="1">Uncharacterized protein</fullName>
    </submittedName>
</protein>
<dbReference type="AlphaFoldDB" id="A0A8J2MJA5"/>
<evidence type="ECO:0000313" key="2">
    <source>
        <dbReference type="Proteomes" id="UP000786811"/>
    </source>
</evidence>
<sequence>MYERSCNVIIRVGVMILQLDTFELLPLFFPRCLCIQSFCNLNKMAAVVQASY</sequence>
<feature type="non-terminal residue" evidence="1">
    <location>
        <position position="52"/>
    </location>
</feature>
<accession>A0A8J2MJA5</accession>
<evidence type="ECO:0000313" key="1">
    <source>
        <dbReference type="EMBL" id="CAG5089573.1"/>
    </source>
</evidence>
<reference evidence="1" key="1">
    <citation type="submission" date="2021-04" db="EMBL/GenBank/DDBJ databases">
        <authorList>
            <person name="Chebbi M.A.C M."/>
        </authorList>
    </citation>
    <scope>NUCLEOTIDE SEQUENCE</scope>
</reference>
<name>A0A8J2MJA5_COTCN</name>